<dbReference type="InterPro" id="IPR027706">
    <property type="entry name" value="PGP_Pase"/>
</dbReference>
<protein>
    <submittedName>
        <fullName evidence="2">Uncharacterized protein</fullName>
    </submittedName>
</protein>
<evidence type="ECO:0000313" key="3">
    <source>
        <dbReference type="Proteomes" id="UP000054248"/>
    </source>
</evidence>
<dbReference type="AlphaFoldDB" id="A0A0C3Q6P9"/>
<evidence type="ECO:0000313" key="2">
    <source>
        <dbReference type="EMBL" id="KIO19526.1"/>
    </source>
</evidence>
<sequence length="377" mass="42365">MAANLSGTLNVFRALVQPRLIVPDLSVKSIRAVDWRALRQAGYVGAVFDKDNCLTRPYDDKLVPELKDSWEECKEVFGRDNVLIVSNSAGTKSDAGLIQAESVSHHLGVPVLAHTTKKPGCIKPILRYFSERHPPPPALSSPPPHARTSPTKLSILFTRFCSPPQHHPKIIVVGDRLFTDVLMANRIGPSALAIWTTGLWVRESMFLRRLEKLFLDSVLRYRKYCRQRIAKASEEVEPPADPSVELAKRFIRRPRTHHGLQLTQSVPVVPRAWYTRYVLAVLGSSWRGVRWLFVRLTEGRAAREARSAKKQDVDRILQGDAEHASRPGIVKRLIAWTKALRQSPRSAAKPQEAPAEEMKSSMAEPPSMPAPQQRVQT</sequence>
<dbReference type="Gene3D" id="3.40.50.1000">
    <property type="entry name" value="HAD superfamily/HAD-like"/>
    <property type="match status" value="1"/>
</dbReference>
<gene>
    <name evidence="2" type="ORF">M407DRAFT_82679</name>
</gene>
<organism evidence="2 3">
    <name type="scientific">Tulasnella calospora MUT 4182</name>
    <dbReference type="NCBI Taxonomy" id="1051891"/>
    <lineage>
        <taxon>Eukaryota</taxon>
        <taxon>Fungi</taxon>
        <taxon>Dikarya</taxon>
        <taxon>Basidiomycota</taxon>
        <taxon>Agaricomycotina</taxon>
        <taxon>Agaricomycetes</taxon>
        <taxon>Cantharellales</taxon>
        <taxon>Tulasnellaceae</taxon>
        <taxon>Tulasnella</taxon>
    </lineage>
</organism>
<dbReference type="HOGENOM" id="CLU_734024_0_0_1"/>
<dbReference type="InterPro" id="IPR023214">
    <property type="entry name" value="HAD_sf"/>
</dbReference>
<dbReference type="EMBL" id="KN823216">
    <property type="protein sequence ID" value="KIO19526.1"/>
    <property type="molecule type" value="Genomic_DNA"/>
</dbReference>
<dbReference type="OrthoDB" id="198652at2759"/>
<name>A0A0C3Q6P9_9AGAM</name>
<feature type="region of interest" description="Disordered" evidence="1">
    <location>
        <begin position="341"/>
        <end position="377"/>
    </location>
</feature>
<accession>A0A0C3Q6P9</accession>
<dbReference type="GO" id="GO:0008962">
    <property type="term" value="F:phosphatidylglycerophosphatase activity"/>
    <property type="evidence" value="ECO:0007669"/>
    <property type="project" value="InterPro"/>
</dbReference>
<keyword evidence="3" id="KW-1185">Reference proteome</keyword>
<evidence type="ECO:0000256" key="1">
    <source>
        <dbReference type="SAM" id="MobiDB-lite"/>
    </source>
</evidence>
<proteinExistence type="predicted"/>
<dbReference type="Pfam" id="PF09419">
    <property type="entry name" value="PGP_phosphatase"/>
    <property type="match status" value="2"/>
</dbReference>
<reference evidence="3" key="2">
    <citation type="submission" date="2015-01" db="EMBL/GenBank/DDBJ databases">
        <title>Evolutionary Origins and Diversification of the Mycorrhizal Mutualists.</title>
        <authorList>
            <consortium name="DOE Joint Genome Institute"/>
            <consortium name="Mycorrhizal Genomics Consortium"/>
            <person name="Kohler A."/>
            <person name="Kuo A."/>
            <person name="Nagy L.G."/>
            <person name="Floudas D."/>
            <person name="Copeland A."/>
            <person name="Barry K.W."/>
            <person name="Cichocki N."/>
            <person name="Veneault-Fourrey C."/>
            <person name="LaButti K."/>
            <person name="Lindquist E.A."/>
            <person name="Lipzen A."/>
            <person name="Lundell T."/>
            <person name="Morin E."/>
            <person name="Murat C."/>
            <person name="Riley R."/>
            <person name="Ohm R."/>
            <person name="Sun H."/>
            <person name="Tunlid A."/>
            <person name="Henrissat B."/>
            <person name="Grigoriev I.V."/>
            <person name="Hibbett D.S."/>
            <person name="Martin F."/>
        </authorList>
    </citation>
    <scope>NUCLEOTIDE SEQUENCE [LARGE SCALE GENOMIC DNA]</scope>
    <source>
        <strain evidence="3">MUT 4182</strain>
    </source>
</reference>
<dbReference type="STRING" id="1051891.A0A0C3Q6P9"/>
<reference evidence="2 3" key="1">
    <citation type="submission" date="2014-04" db="EMBL/GenBank/DDBJ databases">
        <authorList>
            <consortium name="DOE Joint Genome Institute"/>
            <person name="Kuo A."/>
            <person name="Girlanda M."/>
            <person name="Perotto S."/>
            <person name="Kohler A."/>
            <person name="Nagy L.G."/>
            <person name="Floudas D."/>
            <person name="Copeland A."/>
            <person name="Barry K.W."/>
            <person name="Cichocki N."/>
            <person name="Veneault-Fourrey C."/>
            <person name="LaButti K."/>
            <person name="Lindquist E.A."/>
            <person name="Lipzen A."/>
            <person name="Lundell T."/>
            <person name="Morin E."/>
            <person name="Murat C."/>
            <person name="Sun H."/>
            <person name="Tunlid A."/>
            <person name="Henrissat B."/>
            <person name="Grigoriev I.V."/>
            <person name="Hibbett D.S."/>
            <person name="Martin F."/>
            <person name="Nordberg H.P."/>
            <person name="Cantor M.N."/>
            <person name="Hua S.X."/>
        </authorList>
    </citation>
    <scope>NUCLEOTIDE SEQUENCE [LARGE SCALE GENOMIC DNA]</scope>
    <source>
        <strain evidence="2 3">MUT 4182</strain>
    </source>
</reference>
<dbReference type="Proteomes" id="UP000054248">
    <property type="component" value="Unassembled WGS sequence"/>
</dbReference>